<feature type="region of interest" description="Disordered" evidence="1">
    <location>
        <begin position="101"/>
        <end position="129"/>
    </location>
</feature>
<dbReference type="Pfam" id="PF01740">
    <property type="entry name" value="STAS"/>
    <property type="match status" value="1"/>
</dbReference>
<reference evidence="3 4" key="1">
    <citation type="submission" date="2024-07" db="EMBL/GenBank/DDBJ databases">
        <authorList>
            <person name="Thanompreechachai J."/>
            <person name="Duangmal K."/>
        </authorList>
    </citation>
    <scope>NUCLEOTIDE SEQUENCE [LARGE SCALE GENOMIC DNA]</scope>
    <source>
        <strain evidence="3 4">TBRC 1896</strain>
    </source>
</reference>
<dbReference type="SUPFAM" id="SSF52091">
    <property type="entry name" value="SpoIIaa-like"/>
    <property type="match status" value="1"/>
</dbReference>
<dbReference type="RefSeq" id="WP_370717493.1">
    <property type="nucleotide sequence ID" value="NZ_JBGGTQ010000002.1"/>
</dbReference>
<dbReference type="EMBL" id="JBGGTQ010000002">
    <property type="protein sequence ID" value="MEZ0491449.1"/>
    <property type="molecule type" value="Genomic_DNA"/>
</dbReference>
<gene>
    <name evidence="3" type="ORF">AB2L28_04285</name>
</gene>
<evidence type="ECO:0000256" key="1">
    <source>
        <dbReference type="SAM" id="MobiDB-lite"/>
    </source>
</evidence>
<feature type="compositionally biased region" description="Basic and acidic residues" evidence="1">
    <location>
        <begin position="112"/>
        <end position="129"/>
    </location>
</feature>
<evidence type="ECO:0000313" key="4">
    <source>
        <dbReference type="Proteomes" id="UP001566476"/>
    </source>
</evidence>
<dbReference type="Proteomes" id="UP001566476">
    <property type="component" value="Unassembled WGS sequence"/>
</dbReference>
<evidence type="ECO:0000259" key="2">
    <source>
        <dbReference type="PROSITE" id="PS50801"/>
    </source>
</evidence>
<accession>A0ABV4HYF5</accession>
<dbReference type="CDD" id="cd07043">
    <property type="entry name" value="STAS_anti-anti-sigma_factors"/>
    <property type="match status" value="1"/>
</dbReference>
<dbReference type="InterPro" id="IPR036513">
    <property type="entry name" value="STAS_dom_sf"/>
</dbReference>
<name>A0ABV4HYF5_9ACTN</name>
<dbReference type="InterPro" id="IPR002645">
    <property type="entry name" value="STAS_dom"/>
</dbReference>
<protein>
    <submittedName>
        <fullName evidence="3">STAS domain-containing protein</fullName>
    </submittedName>
</protein>
<dbReference type="Gene3D" id="3.30.750.24">
    <property type="entry name" value="STAS domain"/>
    <property type="match status" value="1"/>
</dbReference>
<organism evidence="3 4">
    <name type="scientific">Kineococcus mangrovi</name>
    <dbReference type="NCBI Taxonomy" id="1660183"/>
    <lineage>
        <taxon>Bacteria</taxon>
        <taxon>Bacillati</taxon>
        <taxon>Actinomycetota</taxon>
        <taxon>Actinomycetes</taxon>
        <taxon>Kineosporiales</taxon>
        <taxon>Kineosporiaceae</taxon>
        <taxon>Kineococcus</taxon>
    </lineage>
</organism>
<evidence type="ECO:0000313" key="3">
    <source>
        <dbReference type="EMBL" id="MEZ0491449.1"/>
    </source>
</evidence>
<feature type="domain" description="STAS" evidence="2">
    <location>
        <begin position="29"/>
        <end position="96"/>
    </location>
</feature>
<dbReference type="PROSITE" id="PS50801">
    <property type="entry name" value="STAS"/>
    <property type="match status" value="1"/>
</dbReference>
<proteinExistence type="predicted"/>
<keyword evidence="4" id="KW-1185">Reference proteome</keyword>
<comment type="caution">
    <text evidence="3">The sequence shown here is derived from an EMBL/GenBank/DDBJ whole genome shotgun (WGS) entry which is preliminary data.</text>
</comment>
<sequence length="129" mass="14063">MDRTSWTRLEGSPVLVLDPADLRAGLGFLRWRLGRVLDEGPTVLVVDVSGLPTLSSATVAALLRARRLCLARGGRLVLRNPRRAVTAALQRSGLEDLFESVVDDTPAGPPDDPTRPHLDTHLDTHRRAS</sequence>